<dbReference type="Gene3D" id="3.30.1340.10">
    <property type="entry name" value="HPr-like"/>
    <property type="match status" value="1"/>
</dbReference>
<dbReference type="Gene3D" id="3.30.450.20">
    <property type="entry name" value="PAS domain"/>
    <property type="match status" value="1"/>
</dbReference>
<dbReference type="Pfam" id="PF00158">
    <property type="entry name" value="Sigma54_activat"/>
    <property type="match status" value="1"/>
</dbReference>
<keyword evidence="7" id="KW-0804">Transcription</keyword>
<dbReference type="InterPro" id="IPR025943">
    <property type="entry name" value="Sigma_54_int_dom_ATP-bd_2"/>
</dbReference>
<dbReference type="FunFam" id="3.40.50.300:FF:000006">
    <property type="entry name" value="DNA-binding transcriptional regulator NtrC"/>
    <property type="match status" value="1"/>
</dbReference>
<evidence type="ECO:0000256" key="3">
    <source>
        <dbReference type="ARBA" id="ARBA00022840"/>
    </source>
</evidence>
<keyword evidence="3" id="KW-0067">ATP-binding</keyword>
<dbReference type="InterPro" id="IPR025662">
    <property type="entry name" value="Sigma_54_int_dom_ATP-bd_1"/>
</dbReference>
<dbReference type="InterPro" id="IPR003593">
    <property type="entry name" value="AAA+_ATPase"/>
</dbReference>
<dbReference type="FunFam" id="1.10.8.60:FF:000014">
    <property type="entry name" value="DNA-binding transcriptional regulator NtrC"/>
    <property type="match status" value="1"/>
</dbReference>
<proteinExistence type="predicted"/>
<evidence type="ECO:0000259" key="11">
    <source>
        <dbReference type="PROSITE" id="PS51350"/>
    </source>
</evidence>
<dbReference type="PANTHER" id="PTHR32071:SF57">
    <property type="entry name" value="C4-DICARBOXYLATE TRANSPORT TRANSCRIPTIONAL REGULATORY PROTEIN DCTD"/>
    <property type="match status" value="1"/>
</dbReference>
<dbReference type="Pfam" id="PF18024">
    <property type="entry name" value="HTH_50"/>
    <property type="match status" value="1"/>
</dbReference>
<accession>U5CSW9</accession>
<evidence type="ECO:0000256" key="5">
    <source>
        <dbReference type="ARBA" id="ARBA00023125"/>
    </source>
</evidence>
<evidence type="ECO:0000256" key="6">
    <source>
        <dbReference type="ARBA" id="ARBA00023159"/>
    </source>
</evidence>
<dbReference type="PROSITE" id="PS50045">
    <property type="entry name" value="SIGMA54_INTERACT_4"/>
    <property type="match status" value="1"/>
</dbReference>
<evidence type="ECO:0000256" key="2">
    <source>
        <dbReference type="ARBA" id="ARBA00022797"/>
    </source>
</evidence>
<feature type="domain" description="Sigma-54 factor interaction" evidence="9">
    <location>
        <begin position="236"/>
        <end position="465"/>
    </location>
</feature>
<reference evidence="12 13" key="1">
    <citation type="journal article" date="2013" name="Genome Announc.">
        <title>Draft Genome Sequence of an Anaerobic and Extremophilic Bacterium, Caldanaerobacter yonseiensis, Isolated from a Geothermal Hot Stream.</title>
        <authorList>
            <person name="Lee S.J."/>
            <person name="Lee Y.J."/>
            <person name="Park G.S."/>
            <person name="Kim B.C."/>
            <person name="Lee S.J."/>
            <person name="Shin J.H."/>
            <person name="Lee D.W."/>
        </authorList>
    </citation>
    <scope>NUCLEOTIDE SEQUENCE [LARGE SCALE GENOMIC DNA]</scope>
    <source>
        <strain evidence="12 13">KB-1</strain>
    </source>
</reference>
<dbReference type="NCBIfam" id="TIGR00229">
    <property type="entry name" value="sensory_box"/>
    <property type="match status" value="1"/>
</dbReference>
<evidence type="ECO:0000313" key="13">
    <source>
        <dbReference type="Proteomes" id="UP000016856"/>
    </source>
</evidence>
<dbReference type="CDD" id="cd00130">
    <property type="entry name" value="PAS"/>
    <property type="match status" value="1"/>
</dbReference>
<dbReference type="PROSITE" id="PS51350">
    <property type="entry name" value="PTS_HPR_DOM"/>
    <property type="match status" value="1"/>
</dbReference>
<dbReference type="InterPro" id="IPR030828">
    <property type="entry name" value="HTH_TyrR"/>
</dbReference>
<keyword evidence="1" id="KW-0547">Nucleotide-binding</keyword>
<keyword evidence="6" id="KW-0010">Activator</keyword>
<dbReference type="Pfam" id="PF00381">
    <property type="entry name" value="PTS-HPr"/>
    <property type="match status" value="1"/>
</dbReference>
<dbReference type="Gene3D" id="3.40.50.300">
    <property type="entry name" value="P-loop containing nucleotide triphosphate hydrolases"/>
    <property type="match status" value="1"/>
</dbReference>
<dbReference type="InterPro" id="IPR035895">
    <property type="entry name" value="HPr-like_sf"/>
</dbReference>
<dbReference type="InterPro" id="IPR058031">
    <property type="entry name" value="AAA_lid_NorR"/>
</dbReference>
<dbReference type="InterPro" id="IPR013767">
    <property type="entry name" value="PAS_fold"/>
</dbReference>
<dbReference type="PANTHER" id="PTHR32071">
    <property type="entry name" value="TRANSCRIPTIONAL REGULATORY PROTEIN"/>
    <property type="match status" value="1"/>
</dbReference>
<dbReference type="SUPFAM" id="SSF55785">
    <property type="entry name" value="PYP-like sensor domain (PAS domain)"/>
    <property type="match status" value="1"/>
</dbReference>
<evidence type="ECO:0000256" key="4">
    <source>
        <dbReference type="ARBA" id="ARBA00023015"/>
    </source>
</evidence>
<dbReference type="Pfam" id="PF25601">
    <property type="entry name" value="AAA_lid_14"/>
    <property type="match status" value="1"/>
</dbReference>
<dbReference type="PROSITE" id="PS50112">
    <property type="entry name" value="PAS"/>
    <property type="match status" value="1"/>
</dbReference>
<dbReference type="SUPFAM" id="SSF55594">
    <property type="entry name" value="HPr-like"/>
    <property type="match status" value="1"/>
</dbReference>
<keyword evidence="2" id="KW-0058">Aromatic hydrocarbons catabolism</keyword>
<dbReference type="InterPro" id="IPR027417">
    <property type="entry name" value="P-loop_NTPase"/>
</dbReference>
<organism evidence="12 13">
    <name type="scientific">Caldanaerobacter subterraneus subsp. yonseiensis KB-1</name>
    <dbReference type="NCBI Taxonomy" id="1388761"/>
    <lineage>
        <taxon>Bacteria</taxon>
        <taxon>Bacillati</taxon>
        <taxon>Bacillota</taxon>
        <taxon>Clostridia</taxon>
        <taxon>Thermoanaerobacterales</taxon>
        <taxon>Thermoanaerobacteraceae</taxon>
        <taxon>Caldanaerobacter</taxon>
    </lineage>
</organism>
<evidence type="ECO:0000313" key="12">
    <source>
        <dbReference type="EMBL" id="ERM92046.1"/>
    </source>
</evidence>
<dbReference type="CDD" id="cd00009">
    <property type="entry name" value="AAA"/>
    <property type="match status" value="1"/>
</dbReference>
<dbReference type="InterPro" id="IPR009057">
    <property type="entry name" value="Homeodomain-like_sf"/>
</dbReference>
<dbReference type="InterPro" id="IPR000032">
    <property type="entry name" value="HPr-like"/>
</dbReference>
<keyword evidence="4" id="KW-0805">Transcription regulation</keyword>
<dbReference type="GO" id="GO:0005524">
    <property type="term" value="F:ATP binding"/>
    <property type="evidence" value="ECO:0007669"/>
    <property type="project" value="UniProtKB-KW"/>
</dbReference>
<feature type="domain" description="HPr" evidence="11">
    <location>
        <begin position="6"/>
        <end position="99"/>
    </location>
</feature>
<keyword evidence="5" id="KW-0238">DNA-binding</keyword>
<dbReference type="Proteomes" id="UP000016856">
    <property type="component" value="Unassembled WGS sequence"/>
</dbReference>
<dbReference type="PROSITE" id="PS00675">
    <property type="entry name" value="SIGMA54_INTERACT_1"/>
    <property type="match status" value="1"/>
</dbReference>
<evidence type="ECO:0000259" key="9">
    <source>
        <dbReference type="PROSITE" id="PS50045"/>
    </source>
</evidence>
<protein>
    <recommendedName>
        <fullName evidence="8">HTH-type transcriptional regulatory protein TyrR</fullName>
    </recommendedName>
</protein>
<dbReference type="PATRIC" id="fig|1388761.3.peg.1449"/>
<dbReference type="SUPFAM" id="SSF46689">
    <property type="entry name" value="Homeodomain-like"/>
    <property type="match status" value="1"/>
</dbReference>
<dbReference type="EMBL" id="AXDC01000016">
    <property type="protein sequence ID" value="ERM92046.1"/>
    <property type="molecule type" value="Genomic_DNA"/>
</dbReference>
<dbReference type="GO" id="GO:0003677">
    <property type="term" value="F:DNA binding"/>
    <property type="evidence" value="ECO:0007669"/>
    <property type="project" value="UniProtKB-KW"/>
</dbReference>
<dbReference type="PROSITE" id="PS00676">
    <property type="entry name" value="SIGMA54_INTERACT_2"/>
    <property type="match status" value="1"/>
</dbReference>
<evidence type="ECO:0000256" key="1">
    <source>
        <dbReference type="ARBA" id="ARBA00022741"/>
    </source>
</evidence>
<sequence>MRGDKMVEKRERLRLPVSIHSQIAAHIVQEVSRISKRNDVSIFFRKINESRLVPAGSMLSMVTFFASRGEEIEVIIEGLKAEKAFDEFMQFFNSELGKEKEEKDTYELLRNTSIAYEKIFNSIGSGLVVTDENGVITIFNKLAEGITGISMDEAIGKKIQEVIPEIKIENVLKTGKEEMNKKIKVGNNVVFTNITPIYTGNKIEGSVIVFYDFPQIEYLENELKRNRKLDKAFDIIIGNSGKLRDALTIASKAAETDSTVLIRGESGTGKELVAQAIHYASKRRDKPFIRVNCAAIPVTLLESELFGHERGAFTGAVTQKIGKFELADGGTVFLDEIGEIPPEIQVKLLRVIQEKEFERVGGIKTIKVDVRIIAATNKDLERAIKEGTFREDLYYRLNVIPIMLPPLRERRGDIPLLVEHFIEKLNKKLNKNIKGITKKAMQALIHYDWPGNIRELENIIERCITLSEGEYIDYEDLPQYIRNEDTIVTENNVIYLDEHSELLTMEEYEYKIIKAALDRYKSFNKAAKVLGLTHKTVASKARKFGLVDR</sequence>
<dbReference type="Gene3D" id="1.10.10.60">
    <property type="entry name" value="Homeodomain-like"/>
    <property type="match status" value="1"/>
</dbReference>
<dbReference type="InterPro" id="IPR035965">
    <property type="entry name" value="PAS-like_dom_sf"/>
</dbReference>
<dbReference type="Pfam" id="PF00989">
    <property type="entry name" value="PAS"/>
    <property type="match status" value="1"/>
</dbReference>
<dbReference type="InterPro" id="IPR000014">
    <property type="entry name" value="PAS"/>
</dbReference>
<dbReference type="AlphaFoldDB" id="U5CSW9"/>
<dbReference type="SMART" id="SM00382">
    <property type="entry name" value="AAA"/>
    <property type="match status" value="1"/>
</dbReference>
<evidence type="ECO:0000256" key="8">
    <source>
        <dbReference type="ARBA" id="ARBA00029500"/>
    </source>
</evidence>
<dbReference type="PROSITE" id="PS00688">
    <property type="entry name" value="SIGMA54_INTERACT_3"/>
    <property type="match status" value="1"/>
</dbReference>
<comment type="caution">
    <text evidence="12">The sequence shown here is derived from an EMBL/GenBank/DDBJ whole genome shotgun (WGS) entry which is preliminary data.</text>
</comment>
<evidence type="ECO:0000259" key="10">
    <source>
        <dbReference type="PROSITE" id="PS50112"/>
    </source>
</evidence>
<feature type="domain" description="PAS" evidence="10">
    <location>
        <begin position="112"/>
        <end position="182"/>
    </location>
</feature>
<dbReference type="InterPro" id="IPR002078">
    <property type="entry name" value="Sigma_54_int"/>
</dbReference>
<dbReference type="Gene3D" id="1.10.8.60">
    <property type="match status" value="1"/>
</dbReference>
<dbReference type="SMART" id="SM00091">
    <property type="entry name" value="PAS"/>
    <property type="match status" value="1"/>
</dbReference>
<dbReference type="SUPFAM" id="SSF52540">
    <property type="entry name" value="P-loop containing nucleoside triphosphate hydrolases"/>
    <property type="match status" value="1"/>
</dbReference>
<evidence type="ECO:0000256" key="7">
    <source>
        <dbReference type="ARBA" id="ARBA00023163"/>
    </source>
</evidence>
<dbReference type="GO" id="GO:0006355">
    <property type="term" value="P:regulation of DNA-templated transcription"/>
    <property type="evidence" value="ECO:0007669"/>
    <property type="project" value="InterPro"/>
</dbReference>
<dbReference type="InterPro" id="IPR025944">
    <property type="entry name" value="Sigma_54_int_dom_CS"/>
</dbReference>
<name>U5CSW9_CALSX</name>
<gene>
    <name evidence="12" type="ORF">O163_07200</name>
</gene>